<evidence type="ECO:0000313" key="4">
    <source>
        <dbReference type="Proteomes" id="UP000180043"/>
    </source>
</evidence>
<accession>A0A1S1LSA0</accession>
<protein>
    <submittedName>
        <fullName evidence="1">Uncharacterized protein</fullName>
    </submittedName>
</protein>
<proteinExistence type="predicted"/>
<dbReference type="Proteomes" id="UP000180043">
    <property type="component" value="Unassembled WGS sequence"/>
</dbReference>
<reference evidence="3 4" key="1">
    <citation type="submission" date="2016-10" db="EMBL/GenBank/DDBJ databases">
        <title>Evaluation of Human, Veterinary and Environmental Mycobacterium chelonae Isolates by Core Genome Phylogenomic Analysis, Targeted Gene Comparison, and Anti-microbial Susceptibility Patterns: A Tale of Mistaken Identities.</title>
        <authorList>
            <person name="Fogelson S.B."/>
            <person name="Camus A.C."/>
            <person name="Lorenz W."/>
            <person name="Vasireddy R."/>
            <person name="Vasireddy S."/>
            <person name="Smith T."/>
            <person name="Brown-Elliott B.A."/>
            <person name="Wallace R.J.Jr."/>
            <person name="Hasan N.A."/>
            <person name="Reischl U."/>
            <person name="Sanchez S."/>
        </authorList>
    </citation>
    <scope>NUCLEOTIDE SEQUENCE [LARGE SCALE GENOMIC DNA]</scope>
    <source>
        <strain evidence="1 4">15515</strain>
        <strain evidence="2 3">15518</strain>
    </source>
</reference>
<dbReference type="AlphaFoldDB" id="A0A1S1LSA0"/>
<dbReference type="Proteomes" id="UP000179441">
    <property type="component" value="Unassembled WGS sequence"/>
</dbReference>
<evidence type="ECO:0000313" key="1">
    <source>
        <dbReference type="EMBL" id="OHU58514.1"/>
    </source>
</evidence>
<keyword evidence="3" id="KW-1185">Reference proteome</keyword>
<gene>
    <name evidence="1" type="ORF">BKG82_11910</name>
    <name evidence="2" type="ORF">BKG84_12210</name>
</gene>
<comment type="caution">
    <text evidence="1">The sequence shown here is derived from an EMBL/GenBank/DDBJ whole genome shotgun (WGS) entry which is preliminary data.</text>
</comment>
<dbReference type="EMBL" id="MLIS01000001">
    <property type="protein sequence ID" value="OHU80706.1"/>
    <property type="molecule type" value="Genomic_DNA"/>
</dbReference>
<name>A0A1S1LSA0_MYCCH</name>
<organism evidence="1 4">
    <name type="scientific">Mycobacteroides chelonae</name>
    <name type="common">Mycobacterium chelonae</name>
    <dbReference type="NCBI Taxonomy" id="1774"/>
    <lineage>
        <taxon>Bacteria</taxon>
        <taxon>Bacillati</taxon>
        <taxon>Actinomycetota</taxon>
        <taxon>Actinomycetes</taxon>
        <taxon>Mycobacteriales</taxon>
        <taxon>Mycobacteriaceae</taxon>
        <taxon>Mycobacteroides</taxon>
    </lineage>
</organism>
<evidence type="ECO:0000313" key="3">
    <source>
        <dbReference type="Proteomes" id="UP000179441"/>
    </source>
</evidence>
<sequence>MIAGAFQVSAPAAYAAPSTRVMCERVNEVGDCEELPPNQQDSGDNCVLVNALGACEDKQEVDDPPHTMDR</sequence>
<evidence type="ECO:0000313" key="2">
    <source>
        <dbReference type="EMBL" id="OHU80706.1"/>
    </source>
</evidence>
<dbReference type="EMBL" id="MLIQ01000013">
    <property type="protein sequence ID" value="OHU58514.1"/>
    <property type="molecule type" value="Genomic_DNA"/>
</dbReference>